<dbReference type="GO" id="GO:0003676">
    <property type="term" value="F:nucleic acid binding"/>
    <property type="evidence" value="ECO:0007669"/>
    <property type="project" value="InterPro"/>
</dbReference>
<dbReference type="GO" id="GO:0008270">
    <property type="term" value="F:zinc ion binding"/>
    <property type="evidence" value="ECO:0007669"/>
    <property type="project" value="InterPro"/>
</dbReference>
<protein>
    <submittedName>
        <fullName evidence="1">Uncharacterized protein</fullName>
    </submittedName>
</protein>
<gene>
    <name evidence="1" type="ORF">CB5_LOCUS21001</name>
</gene>
<dbReference type="Gene3D" id="4.10.60.10">
    <property type="entry name" value="Zinc finger, CCHC-type"/>
    <property type="match status" value="1"/>
</dbReference>
<dbReference type="InterPro" id="IPR036875">
    <property type="entry name" value="Znf_CCHC_sf"/>
</dbReference>
<dbReference type="AlphaFoldDB" id="A0A6V7Q448"/>
<organism evidence="1">
    <name type="scientific">Ananas comosus var. bracteatus</name>
    <name type="common">red pineapple</name>
    <dbReference type="NCBI Taxonomy" id="296719"/>
    <lineage>
        <taxon>Eukaryota</taxon>
        <taxon>Viridiplantae</taxon>
        <taxon>Streptophyta</taxon>
        <taxon>Embryophyta</taxon>
        <taxon>Tracheophyta</taxon>
        <taxon>Spermatophyta</taxon>
        <taxon>Magnoliopsida</taxon>
        <taxon>Liliopsida</taxon>
        <taxon>Poales</taxon>
        <taxon>Bromeliaceae</taxon>
        <taxon>Bromelioideae</taxon>
        <taxon>Ananas</taxon>
    </lineage>
</organism>
<evidence type="ECO:0000313" key="1">
    <source>
        <dbReference type="EMBL" id="CAD1837790.1"/>
    </source>
</evidence>
<name>A0A6V7Q448_ANACO</name>
<dbReference type="SUPFAM" id="SSF57756">
    <property type="entry name" value="Retrovirus zinc finger-like domains"/>
    <property type="match status" value="1"/>
</dbReference>
<dbReference type="PANTHER" id="PTHR34222">
    <property type="entry name" value="GAG_PRE-INTEGRS DOMAIN-CONTAINING PROTEIN"/>
    <property type="match status" value="1"/>
</dbReference>
<sequence>MDIRIMKQQKGQSVSDFHSQMSFIWDQLALTEPKWTADTDLYYQYQLILEETRLVQFLMAFNYKMITNLYVRTSIPYRTPLPTIDVAPSKLIAEETSKGTVNFYFSYNSSGLATSASPRYKPFSDVHRDVRSNLATPTLRPPRDLSQVQCNYCKQFGHTVKFCTAPTSRNMQNKKKYIYQQKAATMSDHWLPQSCNSACSSTSPTTLAADDV</sequence>
<reference evidence="1" key="1">
    <citation type="submission" date="2020-07" db="EMBL/GenBank/DDBJ databases">
        <authorList>
            <person name="Lin J."/>
        </authorList>
    </citation>
    <scope>NUCLEOTIDE SEQUENCE</scope>
</reference>
<proteinExistence type="predicted"/>
<accession>A0A6V7Q448</accession>
<dbReference type="EMBL" id="LR862132">
    <property type="protein sequence ID" value="CAD1837790.1"/>
    <property type="molecule type" value="Genomic_DNA"/>
</dbReference>
<dbReference type="PANTHER" id="PTHR34222:SF100">
    <property type="entry name" value="CCHC-TYPE DOMAIN-CONTAINING PROTEIN"/>
    <property type="match status" value="1"/>
</dbReference>